<evidence type="ECO:0000256" key="1">
    <source>
        <dbReference type="SAM" id="MobiDB-lite"/>
    </source>
</evidence>
<dbReference type="Proteomes" id="UP000050761">
    <property type="component" value="Unassembled WGS sequence"/>
</dbReference>
<evidence type="ECO:0000313" key="2">
    <source>
        <dbReference type="EMBL" id="VDP58329.1"/>
    </source>
</evidence>
<feature type="compositionally biased region" description="Polar residues" evidence="1">
    <location>
        <begin position="167"/>
        <end position="178"/>
    </location>
</feature>
<accession>A0A183GV55</accession>
<reference evidence="2 3" key="1">
    <citation type="submission" date="2018-11" db="EMBL/GenBank/DDBJ databases">
        <authorList>
            <consortium name="Pathogen Informatics"/>
        </authorList>
    </citation>
    <scope>NUCLEOTIDE SEQUENCE [LARGE SCALE GENOMIC DNA]</scope>
</reference>
<name>A0A183GV55_HELPZ</name>
<feature type="region of interest" description="Disordered" evidence="1">
    <location>
        <begin position="167"/>
        <end position="233"/>
    </location>
</feature>
<sequence>MVRILPAHLRDVAKAIFDNFDDATKINWRAAITKLKEHFSSERFLDIAREKITDMKMCTGEAPVMFSNTVKRDILEAFPGTDQATHRVFLQNMVFTSGLLDTIKRKLKLLGPLSSNYDQLVKDAERMWNFIRTDGSTHDNGTLIAKIDQVLETLSSQPRVVNYVRPSYNNSGQHPSRSWQHRYDNNNSNYSRDRYRCNGFDRSPRYSAFQARSRTPPRQRVHFAPNQGYESQP</sequence>
<dbReference type="AlphaFoldDB" id="A0A183GV55"/>
<accession>A0A3P8IML1</accession>
<reference evidence="4" key="2">
    <citation type="submission" date="2019-09" db="UniProtKB">
        <authorList>
            <consortium name="WormBaseParasite"/>
        </authorList>
    </citation>
    <scope>IDENTIFICATION</scope>
</reference>
<organism evidence="3 4">
    <name type="scientific">Heligmosomoides polygyrus</name>
    <name type="common">Parasitic roundworm</name>
    <dbReference type="NCBI Taxonomy" id="6339"/>
    <lineage>
        <taxon>Eukaryota</taxon>
        <taxon>Metazoa</taxon>
        <taxon>Ecdysozoa</taxon>
        <taxon>Nematoda</taxon>
        <taxon>Chromadorea</taxon>
        <taxon>Rhabditida</taxon>
        <taxon>Rhabditina</taxon>
        <taxon>Rhabditomorpha</taxon>
        <taxon>Strongyloidea</taxon>
        <taxon>Heligmosomidae</taxon>
        <taxon>Heligmosomoides</taxon>
    </lineage>
</organism>
<dbReference type="WBParaSite" id="HPBE_0002657501-mRNA-1">
    <property type="protein sequence ID" value="HPBE_0002657501-mRNA-1"/>
    <property type="gene ID" value="HPBE_0002657501"/>
</dbReference>
<evidence type="ECO:0000313" key="4">
    <source>
        <dbReference type="WBParaSite" id="HPBE_0002657501-mRNA-1"/>
    </source>
</evidence>
<keyword evidence="3" id="KW-1185">Reference proteome</keyword>
<gene>
    <name evidence="2" type="ORF">HPBE_LOCUS26574</name>
</gene>
<dbReference type="EMBL" id="UZAH01040316">
    <property type="protein sequence ID" value="VDP58329.1"/>
    <property type="molecule type" value="Genomic_DNA"/>
</dbReference>
<protein>
    <submittedName>
        <fullName evidence="4">Retrotransposon gag domain-containing protein</fullName>
    </submittedName>
</protein>
<proteinExistence type="predicted"/>
<evidence type="ECO:0000313" key="3">
    <source>
        <dbReference type="Proteomes" id="UP000050761"/>
    </source>
</evidence>